<evidence type="ECO:0000313" key="1">
    <source>
        <dbReference type="EMBL" id="QDH92114.1"/>
    </source>
</evidence>
<dbReference type="GeneID" id="77931315"/>
<sequence>MSRVTRLLNASAEVWRSTRTPDGMGGWTDAWALVSTVRARMSQPNATERTLADQSGATLTHVVYLEDQADVRRGDELRQPGRTFDVLAVFEPSEPGTYLRANCEVHQARP</sequence>
<keyword evidence="2" id="KW-1185">Reference proteome</keyword>
<name>A0A514DES4_9CAUD</name>
<dbReference type="EMBL" id="MK937595">
    <property type="protein sequence ID" value="QDH92114.1"/>
    <property type="molecule type" value="Genomic_DNA"/>
</dbReference>
<reference evidence="1 2" key="1">
    <citation type="submission" date="2019-05" db="EMBL/GenBank/DDBJ databases">
        <authorList>
            <person name="Derk J.T."/>
            <person name="Gurtovaia V."/>
            <person name="Hoskins I.B.W."/>
            <person name="Meyer D.A."/>
            <person name="Wheatley K.M."/>
            <person name="Pape-Zambito D.A."/>
            <person name="Garlena R.A."/>
            <person name="Russell D.A."/>
            <person name="Pope W.H."/>
            <person name="Jacobs-Sera D."/>
            <person name="Hatfull G.F."/>
        </authorList>
    </citation>
    <scope>NUCLEOTIDE SEQUENCE [LARGE SCALE GENOMIC DNA]</scope>
</reference>
<dbReference type="Proteomes" id="UP000316735">
    <property type="component" value="Segment"/>
</dbReference>
<organism evidence="1 2">
    <name type="scientific">Streptomyces phage Dubu</name>
    <dbReference type="NCBI Taxonomy" id="2591226"/>
    <lineage>
        <taxon>Viruses</taxon>
        <taxon>Duplodnaviria</taxon>
        <taxon>Heunggongvirae</taxon>
        <taxon>Uroviricota</taxon>
        <taxon>Caudoviricetes</taxon>
        <taxon>Dubuvirus</taxon>
        <taxon>Dubuvirus dubu</taxon>
    </lineage>
</organism>
<accession>A0A514DES4</accession>
<dbReference type="InterPro" id="IPR038666">
    <property type="entry name" value="SSP1_head-tail_sf"/>
</dbReference>
<dbReference type="InterPro" id="IPR008767">
    <property type="entry name" value="Phage_SPP1_head-tail_adaptor"/>
</dbReference>
<gene>
    <name evidence="1" type="primary">9</name>
    <name evidence="1" type="ORF">SEA_DUBU_9</name>
</gene>
<dbReference type="NCBIfam" id="TIGR01563">
    <property type="entry name" value="gp16_SPP1"/>
    <property type="match status" value="1"/>
</dbReference>
<dbReference type="RefSeq" id="YP_010655453.1">
    <property type="nucleotide sequence ID" value="NC_070828.1"/>
</dbReference>
<dbReference type="Gene3D" id="2.40.10.270">
    <property type="entry name" value="Bacteriophage SPP1 head-tail adaptor protein"/>
    <property type="match status" value="1"/>
</dbReference>
<dbReference type="KEGG" id="vg:77931315"/>
<protein>
    <submittedName>
        <fullName evidence="1">Head-to-tail stopper</fullName>
    </submittedName>
</protein>
<proteinExistence type="predicted"/>
<evidence type="ECO:0000313" key="2">
    <source>
        <dbReference type="Proteomes" id="UP000316735"/>
    </source>
</evidence>
<dbReference type="Pfam" id="PF05521">
    <property type="entry name" value="Phage_HCP"/>
    <property type="match status" value="1"/>
</dbReference>